<protein>
    <submittedName>
        <fullName evidence="2">Uncharacterized protein</fullName>
    </submittedName>
</protein>
<proteinExistence type="predicted"/>
<feature type="region of interest" description="Disordered" evidence="1">
    <location>
        <begin position="79"/>
        <end position="107"/>
    </location>
</feature>
<dbReference type="Proteomes" id="UP000784294">
    <property type="component" value="Unassembled WGS sequence"/>
</dbReference>
<evidence type="ECO:0000313" key="3">
    <source>
        <dbReference type="Proteomes" id="UP000784294"/>
    </source>
</evidence>
<dbReference type="AlphaFoldDB" id="A0A448WL81"/>
<feature type="compositionally biased region" description="Polar residues" evidence="1">
    <location>
        <begin position="88"/>
        <end position="107"/>
    </location>
</feature>
<accession>A0A448WL81</accession>
<organism evidence="2 3">
    <name type="scientific">Protopolystoma xenopodis</name>
    <dbReference type="NCBI Taxonomy" id="117903"/>
    <lineage>
        <taxon>Eukaryota</taxon>
        <taxon>Metazoa</taxon>
        <taxon>Spiralia</taxon>
        <taxon>Lophotrochozoa</taxon>
        <taxon>Platyhelminthes</taxon>
        <taxon>Monogenea</taxon>
        <taxon>Polyopisthocotylea</taxon>
        <taxon>Polystomatidea</taxon>
        <taxon>Polystomatidae</taxon>
        <taxon>Protopolystoma</taxon>
    </lineage>
</organism>
<keyword evidence="3" id="KW-1185">Reference proteome</keyword>
<comment type="caution">
    <text evidence="2">The sequence shown here is derived from an EMBL/GenBank/DDBJ whole genome shotgun (WGS) entry which is preliminary data.</text>
</comment>
<name>A0A448WL81_9PLAT</name>
<dbReference type="EMBL" id="CAAALY010021327">
    <property type="protein sequence ID" value="VEL14488.1"/>
    <property type="molecule type" value="Genomic_DNA"/>
</dbReference>
<gene>
    <name evidence="2" type="ORF">PXEA_LOCUS7928</name>
</gene>
<reference evidence="2" key="1">
    <citation type="submission" date="2018-11" db="EMBL/GenBank/DDBJ databases">
        <authorList>
            <consortium name="Pathogen Informatics"/>
        </authorList>
    </citation>
    <scope>NUCLEOTIDE SEQUENCE</scope>
</reference>
<sequence>MSYSRLAVSSVGCFFPALALRRAINNHCIIAIFQSRRATAWWVDSQDPLFGRPDFICVFWSAHQRDICEPRIFHNIENEDRQHHRSQATRQRLASNETSSIHPVNSTCDEPKLVSIIWRQGPIKENHLKPTMTSKSFRHATDSLVSLALRFSEDEVVSQLVGSLGDQNYPFH</sequence>
<evidence type="ECO:0000256" key="1">
    <source>
        <dbReference type="SAM" id="MobiDB-lite"/>
    </source>
</evidence>
<evidence type="ECO:0000313" key="2">
    <source>
        <dbReference type="EMBL" id="VEL14488.1"/>
    </source>
</evidence>